<evidence type="ECO:0000313" key="5">
    <source>
        <dbReference type="Proteomes" id="UP001383192"/>
    </source>
</evidence>
<feature type="transmembrane region" description="Helical" evidence="2">
    <location>
        <begin position="6"/>
        <end position="32"/>
    </location>
</feature>
<evidence type="ECO:0000313" key="4">
    <source>
        <dbReference type="EMBL" id="KAK7046071.1"/>
    </source>
</evidence>
<gene>
    <name evidence="4" type="ORF">VNI00_007066</name>
    <name evidence="3" type="ORF">VNI00_015447</name>
</gene>
<evidence type="ECO:0000313" key="3">
    <source>
        <dbReference type="EMBL" id="KAK7026789.1"/>
    </source>
</evidence>
<feature type="compositionally biased region" description="Polar residues" evidence="1">
    <location>
        <begin position="217"/>
        <end position="233"/>
    </location>
</feature>
<keyword evidence="2" id="KW-0472">Membrane</keyword>
<evidence type="ECO:0000256" key="2">
    <source>
        <dbReference type="SAM" id="Phobius"/>
    </source>
</evidence>
<feature type="region of interest" description="Disordered" evidence="1">
    <location>
        <begin position="211"/>
        <end position="271"/>
    </location>
</feature>
<accession>A0AAW0BIT0</accession>
<reference evidence="3 5" key="1">
    <citation type="submission" date="2024-01" db="EMBL/GenBank/DDBJ databases">
        <title>A draft genome for a cacao thread blight-causing isolate of Paramarasmius palmivorus.</title>
        <authorList>
            <person name="Baruah I.K."/>
            <person name="Bukari Y."/>
            <person name="Amoako-Attah I."/>
            <person name="Meinhardt L.W."/>
            <person name="Bailey B.A."/>
            <person name="Cohen S.P."/>
        </authorList>
    </citation>
    <scope>NUCLEOTIDE SEQUENCE [LARGE SCALE GENOMIC DNA]</scope>
    <source>
        <strain evidence="3 5">GH-12</strain>
    </source>
</reference>
<organism evidence="3 5">
    <name type="scientific">Paramarasmius palmivorus</name>
    <dbReference type="NCBI Taxonomy" id="297713"/>
    <lineage>
        <taxon>Eukaryota</taxon>
        <taxon>Fungi</taxon>
        <taxon>Dikarya</taxon>
        <taxon>Basidiomycota</taxon>
        <taxon>Agaricomycotina</taxon>
        <taxon>Agaricomycetes</taxon>
        <taxon>Agaricomycetidae</taxon>
        <taxon>Agaricales</taxon>
        <taxon>Marasmiineae</taxon>
        <taxon>Marasmiaceae</taxon>
        <taxon>Paramarasmius</taxon>
    </lineage>
</organism>
<dbReference type="EMBL" id="JAYKXP010000022">
    <property type="protein sequence ID" value="KAK7046071.1"/>
    <property type="molecule type" value="Genomic_DNA"/>
</dbReference>
<dbReference type="AlphaFoldDB" id="A0AAW0BIT0"/>
<sequence length="271" mass="29944">MADSVALLVVTNLATIGGHVAEMISIFVYPVIGYFWTRRRRRSLTVDMNLVEQGPMRSMIPVEETLDLLETLAKGITALISVLRTLEGLAPKVLESPRMIERFTRLMEEHRSLQERVLALMEEVSDAAKSPDDPIVLQGITRVSQNIRLLQLKGEMLSVEITQTEIMHSVLPNSTSSIVDVERGLVTEPVPCCKEQASFRNVLGISTQGMTRELGPTQGQSLPSLDDTSTSPKRNQEVDKAAGESSPPKLLKYSNKKQRNMRVAGLATSCD</sequence>
<evidence type="ECO:0000256" key="1">
    <source>
        <dbReference type="SAM" id="MobiDB-lite"/>
    </source>
</evidence>
<proteinExistence type="predicted"/>
<keyword evidence="2" id="KW-1133">Transmembrane helix</keyword>
<dbReference type="Proteomes" id="UP001383192">
    <property type="component" value="Unassembled WGS sequence"/>
</dbReference>
<keyword evidence="5" id="KW-1185">Reference proteome</keyword>
<protein>
    <submittedName>
        <fullName evidence="3">Uncharacterized protein</fullName>
    </submittedName>
</protein>
<comment type="caution">
    <text evidence="3">The sequence shown here is derived from an EMBL/GenBank/DDBJ whole genome shotgun (WGS) entry which is preliminary data.</text>
</comment>
<keyword evidence="2" id="KW-0812">Transmembrane</keyword>
<dbReference type="EMBL" id="JAYKXP010000100">
    <property type="protein sequence ID" value="KAK7026789.1"/>
    <property type="molecule type" value="Genomic_DNA"/>
</dbReference>
<name>A0AAW0BIT0_9AGAR</name>